<dbReference type="EMBL" id="JBEGDG010000008">
    <property type="protein sequence ID" value="MEQ6355478.1"/>
    <property type="molecule type" value="Genomic_DNA"/>
</dbReference>
<evidence type="ECO:0000313" key="1">
    <source>
        <dbReference type="EMBL" id="MEQ6355478.1"/>
    </source>
</evidence>
<accession>A0ABV1MSJ1</accession>
<dbReference type="RefSeq" id="WP_349660079.1">
    <property type="nucleotide sequence ID" value="NZ_JBEGDG010000008.1"/>
</dbReference>
<comment type="caution">
    <text evidence="1">The sequence shown here is derived from an EMBL/GenBank/DDBJ whole genome shotgun (WGS) entry which is preliminary data.</text>
</comment>
<dbReference type="InterPro" id="IPR025144">
    <property type="entry name" value="DUF4085"/>
</dbReference>
<dbReference type="Pfam" id="PF13315">
    <property type="entry name" value="DUF4085"/>
    <property type="match status" value="1"/>
</dbReference>
<gene>
    <name evidence="1" type="ORF">ABNX05_12680</name>
</gene>
<keyword evidence="2" id="KW-1185">Reference proteome</keyword>
<name>A0ABV1MSJ1_9BACI</name>
<organism evidence="1 2">
    <name type="scientific">Lysinibacillus zambalensis</name>
    <dbReference type="NCBI Taxonomy" id="3160866"/>
    <lineage>
        <taxon>Bacteria</taxon>
        <taxon>Bacillati</taxon>
        <taxon>Bacillota</taxon>
        <taxon>Bacilli</taxon>
        <taxon>Bacillales</taxon>
        <taxon>Bacillaceae</taxon>
        <taxon>Lysinibacillus</taxon>
    </lineage>
</organism>
<proteinExistence type="predicted"/>
<protein>
    <submittedName>
        <fullName evidence="1">DUF4085 family protein</fullName>
    </submittedName>
</protein>
<reference evidence="1 2" key="1">
    <citation type="submission" date="2024-06" db="EMBL/GenBank/DDBJ databases">
        <title>Lysinibacillus zambalefons sp. nov., a Novel Firmicute Isolated from the Poon Bato Zambales Hyperalkaline Spring.</title>
        <authorList>
            <person name="Aja J.A."/>
            <person name="Lazaro J.E.H."/>
            <person name="Llorin L.D."/>
            <person name="Lim K.R."/>
            <person name="Teodosio J."/>
            <person name="Dalisay D.S."/>
        </authorList>
    </citation>
    <scope>NUCLEOTIDE SEQUENCE [LARGE SCALE GENOMIC DNA]</scope>
    <source>
        <strain evidence="1 2">M3</strain>
    </source>
</reference>
<dbReference type="Proteomes" id="UP001478862">
    <property type="component" value="Unassembled WGS sequence"/>
</dbReference>
<evidence type="ECO:0000313" key="2">
    <source>
        <dbReference type="Proteomes" id="UP001478862"/>
    </source>
</evidence>
<sequence length="391" mass="45891">MWHLTMQDKKAYENAMRLFIYESDEEWTDYLAYAKENDIDPYKEKKQELDVIRDSLMNYLPLRFHTYILDSTLNTPDVPKHVREDFLGWRNEQEQLFENILDAAYEEKQKTLVYMKPKEREVFEQSLHDATIVSIQRNATQVELTFDMAGGFTAKSIISLTFNKILSEVGQVEPEQFYIYDELRKTANGMALRVIFDCPEVEWTIEAAELDAEFYYRPKTYSDFAENGNFSTYVQTLQLEHGLIFITPQLKKRVIGIQQHAPFLVLENSNLYENDRGVFVDTICVADKLDDCIHFLHTDTYEDPYAHFSEPVPIQDLEEAALGTDLELKVRAWNTMYANPVQLAEKINHILMKMNPAQEDDMMRNVFIRHFYNEGILTTELQAKFKDILAE</sequence>